<dbReference type="GeneID" id="97555523"/>
<dbReference type="Proteomes" id="UP000076796">
    <property type="component" value="Unassembled WGS sequence"/>
</dbReference>
<comment type="caution">
    <text evidence="2">The sequence shown here is derived from an EMBL/GenBank/DDBJ whole genome shotgun (WGS) entry which is preliminary data.</text>
</comment>
<feature type="domain" description="SLH" evidence="1">
    <location>
        <begin position="1249"/>
        <end position="1306"/>
    </location>
</feature>
<dbReference type="Pfam" id="PF07581">
    <property type="entry name" value="Glug"/>
    <property type="match status" value="3"/>
</dbReference>
<dbReference type="Gene3D" id="2.160.20.110">
    <property type="match status" value="2"/>
</dbReference>
<keyword evidence="3" id="KW-1185">Reference proteome</keyword>
<dbReference type="PANTHER" id="PTHR43308">
    <property type="entry name" value="OUTER MEMBRANE PROTEIN ALPHA-RELATED"/>
    <property type="match status" value="1"/>
</dbReference>
<proteinExistence type="predicted"/>
<feature type="domain" description="SLH" evidence="1">
    <location>
        <begin position="1307"/>
        <end position="1370"/>
    </location>
</feature>
<dbReference type="RefSeq" id="WP_063479634.1">
    <property type="nucleotide sequence ID" value="NZ_CP147845.1"/>
</dbReference>
<dbReference type="InterPro" id="IPR011493">
    <property type="entry name" value="GLUG"/>
</dbReference>
<organism evidence="2 3">
    <name type="scientific">Paenibacillus glucanolyticus</name>
    <dbReference type="NCBI Taxonomy" id="59843"/>
    <lineage>
        <taxon>Bacteria</taxon>
        <taxon>Bacillati</taxon>
        <taxon>Bacillota</taxon>
        <taxon>Bacilli</taxon>
        <taxon>Bacillales</taxon>
        <taxon>Paenibacillaceae</taxon>
        <taxon>Paenibacillus</taxon>
    </lineage>
</organism>
<feature type="domain" description="SLH" evidence="1">
    <location>
        <begin position="1371"/>
        <end position="1425"/>
    </location>
</feature>
<accession>A0A163MA86</accession>
<evidence type="ECO:0000259" key="1">
    <source>
        <dbReference type="PROSITE" id="PS51272"/>
    </source>
</evidence>
<dbReference type="InterPro" id="IPR051465">
    <property type="entry name" value="Cell_Envelope_Struct_Comp"/>
</dbReference>
<reference evidence="2" key="1">
    <citation type="journal article" date="2016" name="Genome Announc.">
        <title>Draft genomes of two strains of Paenibacillus glucanolyticus with capability to degrade lignocellulose.</title>
        <authorList>
            <person name="Mathews S.L."/>
            <person name="Pawlak J."/>
            <person name="Grunden A.M."/>
        </authorList>
    </citation>
    <scope>NUCLEOTIDE SEQUENCE [LARGE SCALE GENOMIC DNA]</scope>
    <source>
        <strain evidence="2">SLM1</strain>
    </source>
</reference>
<dbReference type="Pfam" id="PF00395">
    <property type="entry name" value="SLH"/>
    <property type="match status" value="3"/>
</dbReference>
<dbReference type="PANTHER" id="PTHR43308:SF5">
    <property type="entry name" value="S-LAYER PROTEIN _ PEPTIDOGLYCAN ENDO-BETA-N-ACETYLGLUCOSAMINIDASE"/>
    <property type="match status" value="1"/>
</dbReference>
<dbReference type="Gene3D" id="2.60.220.30">
    <property type="match status" value="1"/>
</dbReference>
<sequence length="1425" mass="151596">MRRIFCILMVFVLWLGTFPFQAFGYLQVGMSGDGSAGNPYIITTLDQLNAVRNDLDAHYRLGADIDASDTASWNNGEGFIPIGTVGIIHSEFNGSLDGAGYVIRNLTIHRPHADVAGLFGVMGSSGVLKDVALEGGSITGKLDVGGLTGRNYGRVDRSFVTGTVSSNEGIVGGVAGYNGIDGEITFSYSTGDVSGVTYVGGLVGRNDGKVSNSYATGTISGTSIIGGLVGDNEGGEIIRSYAAGAVSGSAEHVGGLVGFNISASIRNSYATGAVSGRSGIGGLVGSTSHGLISHSYATGYVNGSNHIVGGLVGDNSGEISSSFWDTETVGLNSACGNDTYNKCAATPLTTAQALIQTSYPDWDFTNDWFMVEDSTRPFLRTEWSTVIQNSHQLQLMELDLSAQYTLSKNIDFEATFKDDSRSDMWATGAGHGYGFEPIGSRSTSFTGTLDGQGHAITGLYIHRNGLSNVGLFGHISGGEVRDLDLKSGFISGDSYTGMLAGETDSGSQITQVHATGSVTGTSMTGGLVGNHYGKLTGSSSSATINGQFNVGGLVGHLDMGGEINRSFAASHVTGMDFVGGLVGRNERGQVHNAYATGSVSGRAEVGGLVGRNVGKIGTTYAAGQVKGSNEVGGLVGRKFDTITASLYNLETSGQSDTGKGEPQKTSNMKQYSAYGSEWDFGATWLLQEGKMYPVLQGITSNLEWDAAPPTIVSAKIESDHPDRVIVTFDEDVRLTDAAGIAITANGNSTTITGVDGMGTKELVFSVDQVFEENERVQLSYDMAAGNITDAANHALLGVTDVEIVWMVPADHTPPSIVITMTTADGREYVDGSWSDQAVSVSAEASDERGVTSFTYSLDDEVTWSPYVSDIVLQDDGVHRITFKAVDTADNEAVEQRTVNISTTGITLTPTLVKADGSEYVSGEWSKANVIVSVYAESGVSGINGLTYSLNGGALQPYDNKGNLEISNEGEHTILFQVSNAAGDTLSLTILVKIDRTRPTITIHPNGSEIQTAAVTPTVTVTDTGSRPDASSLEYVWTTDMSAPTAGWMSFVDGAVLGKNGVEGDWYLHVRARDQAGNASNLTSSRYRLITKRIDEANETNPTHETNVPSLPSNSFLVGAEGRTIVFDGGQVRIPAKALKRPFYVSIHQLTLQAVPPLREGERWVSKVIELKKDVSGKFDEDVTISLKFDVDSSRKDSDELLLYQFNEDLKEWVELDNVVVDWLAGTVSGTTDHFSTFAVIERKIVQEPGIGAAFTDIQGHWAEKNIEKLAGTGIVNGYIDGSFKPDRTISRAEFTAMLVRALGLTSDGSNTFDDMADHWAKQAVSAAYSNGIIQGYDQRTFAPDDFITREQMAVMVVNALRINQTITNRSFADQDKISTWAHDAVMMATAYGIITGYPNNMLKPKSQATRAEAITVILRATEEQE</sequence>
<dbReference type="EMBL" id="LWMH01000001">
    <property type="protein sequence ID" value="KZS48883.1"/>
    <property type="molecule type" value="Genomic_DNA"/>
</dbReference>
<gene>
    <name evidence="2" type="ORF">AWU65_24590</name>
</gene>
<dbReference type="InterPro" id="IPR001119">
    <property type="entry name" value="SLH_dom"/>
</dbReference>
<name>A0A163MA86_9BACL</name>
<evidence type="ECO:0000313" key="3">
    <source>
        <dbReference type="Proteomes" id="UP000076796"/>
    </source>
</evidence>
<evidence type="ECO:0000313" key="2">
    <source>
        <dbReference type="EMBL" id="KZS48883.1"/>
    </source>
</evidence>
<dbReference type="PROSITE" id="PS51272">
    <property type="entry name" value="SLH"/>
    <property type="match status" value="3"/>
</dbReference>
<protein>
    <recommendedName>
        <fullName evidence="1">SLH domain-containing protein</fullName>
    </recommendedName>
</protein>